<dbReference type="Pfam" id="PF00535">
    <property type="entry name" value="Glycos_transf_2"/>
    <property type="match status" value="1"/>
</dbReference>
<dbReference type="EMBL" id="QFLI01000006">
    <property type="protein sequence ID" value="PXX99046.1"/>
    <property type="molecule type" value="Genomic_DNA"/>
</dbReference>
<dbReference type="GO" id="GO:0016757">
    <property type="term" value="F:glycosyltransferase activity"/>
    <property type="evidence" value="ECO:0007669"/>
    <property type="project" value="UniProtKB-KW"/>
</dbReference>
<name>A0A2V3ZVF9_9BACT</name>
<dbReference type="PANTHER" id="PTHR43179:SF12">
    <property type="entry name" value="GALACTOFURANOSYLTRANSFERASE GLFT2"/>
    <property type="match status" value="1"/>
</dbReference>
<keyword evidence="3 5" id="KW-0808">Transferase</keyword>
<evidence type="ECO:0000256" key="3">
    <source>
        <dbReference type="ARBA" id="ARBA00022679"/>
    </source>
</evidence>
<accession>A0A2V3ZVF9</accession>
<sequence>MNRIGIVILNWNGKELLKQFLPSVVSHSKREWAEVIMADNASTDDSIAFLKQEHPDIRLIELDKNYGFAEGYNRALAQLDHEYFVLLNSDVEVSANWLDSIYQQFENNKDIAAAQPKIKAYHNKSGFEYAGAAGGFIDYLGYPFCRGRILDAIEEDTAQYDKNIDVLWASGAALFIRADIYKNTGGLDGDFFAHMEEIDLCWRIKNQGHRIICDTNSTVYHVGGATLPNHSSRKLFLNFRNNLLMLYKNLPSNKFKSTFFYRMVLDGVAAFKFLLGGEFANFAAVFKAHMSFYGMIGQFRKKRKVLLPLVKQKHHKEIYRNSIIFDYYLRSKKRYSEIEDQLNA</sequence>
<dbReference type="InterPro" id="IPR029044">
    <property type="entry name" value="Nucleotide-diphossugar_trans"/>
</dbReference>
<dbReference type="OrthoDB" id="9771846at2"/>
<keyword evidence="6" id="KW-1185">Reference proteome</keyword>
<dbReference type="AlphaFoldDB" id="A0A2V3ZVF9"/>
<keyword evidence="2" id="KW-0328">Glycosyltransferase</keyword>
<dbReference type="CDD" id="cd04186">
    <property type="entry name" value="GT_2_like_c"/>
    <property type="match status" value="1"/>
</dbReference>
<evidence type="ECO:0000256" key="1">
    <source>
        <dbReference type="ARBA" id="ARBA00006739"/>
    </source>
</evidence>
<feature type="domain" description="Glycosyltransferase 2-like" evidence="4">
    <location>
        <begin position="6"/>
        <end position="118"/>
    </location>
</feature>
<dbReference type="InterPro" id="IPR001173">
    <property type="entry name" value="Glyco_trans_2-like"/>
</dbReference>
<reference evidence="5 6" key="1">
    <citation type="submission" date="2018-05" db="EMBL/GenBank/DDBJ databases">
        <title>Marinifilum breve JC075T sp. nov., a marine bacterium isolated from Yongle Blue Hole in the South China Sea.</title>
        <authorList>
            <person name="Fu T."/>
        </authorList>
    </citation>
    <scope>NUCLEOTIDE SEQUENCE [LARGE SCALE GENOMIC DNA]</scope>
    <source>
        <strain evidence="5 6">JC075</strain>
    </source>
</reference>
<dbReference type="RefSeq" id="WP_110361441.1">
    <property type="nucleotide sequence ID" value="NZ_QFLI01000006.1"/>
</dbReference>
<comment type="caution">
    <text evidence="5">The sequence shown here is derived from an EMBL/GenBank/DDBJ whole genome shotgun (WGS) entry which is preliminary data.</text>
</comment>
<evidence type="ECO:0000256" key="2">
    <source>
        <dbReference type="ARBA" id="ARBA00022676"/>
    </source>
</evidence>
<protein>
    <submittedName>
        <fullName evidence="5">Glycosyl transferase family 2</fullName>
    </submittedName>
</protein>
<dbReference type="PANTHER" id="PTHR43179">
    <property type="entry name" value="RHAMNOSYLTRANSFERASE WBBL"/>
    <property type="match status" value="1"/>
</dbReference>
<dbReference type="Gene3D" id="3.90.550.10">
    <property type="entry name" value="Spore Coat Polysaccharide Biosynthesis Protein SpsA, Chain A"/>
    <property type="match status" value="1"/>
</dbReference>
<dbReference type="Proteomes" id="UP000248079">
    <property type="component" value="Unassembled WGS sequence"/>
</dbReference>
<evidence type="ECO:0000313" key="6">
    <source>
        <dbReference type="Proteomes" id="UP000248079"/>
    </source>
</evidence>
<proteinExistence type="inferred from homology"/>
<dbReference type="SUPFAM" id="SSF53448">
    <property type="entry name" value="Nucleotide-diphospho-sugar transferases"/>
    <property type="match status" value="1"/>
</dbReference>
<gene>
    <name evidence="5" type="ORF">DF185_14290</name>
</gene>
<evidence type="ECO:0000259" key="4">
    <source>
        <dbReference type="Pfam" id="PF00535"/>
    </source>
</evidence>
<comment type="similarity">
    <text evidence="1">Belongs to the glycosyltransferase 2 family.</text>
</comment>
<evidence type="ECO:0000313" key="5">
    <source>
        <dbReference type="EMBL" id="PXX99046.1"/>
    </source>
</evidence>
<organism evidence="5 6">
    <name type="scientific">Marinifilum breve</name>
    <dbReference type="NCBI Taxonomy" id="2184082"/>
    <lineage>
        <taxon>Bacteria</taxon>
        <taxon>Pseudomonadati</taxon>
        <taxon>Bacteroidota</taxon>
        <taxon>Bacteroidia</taxon>
        <taxon>Marinilabiliales</taxon>
        <taxon>Marinifilaceae</taxon>
    </lineage>
</organism>